<proteinExistence type="predicted"/>
<evidence type="ECO:0000259" key="3">
    <source>
        <dbReference type="Pfam" id="PF13296"/>
    </source>
</evidence>
<evidence type="ECO:0000313" key="4">
    <source>
        <dbReference type="EMBL" id="POF41779.1"/>
    </source>
</evidence>
<dbReference type="InterPro" id="IPR037026">
    <property type="entry name" value="Vgr_OB-fold_dom_sf"/>
</dbReference>
<dbReference type="SUPFAM" id="SSF69255">
    <property type="entry name" value="gp5 N-terminal domain-like"/>
    <property type="match status" value="1"/>
</dbReference>
<dbReference type="AlphaFoldDB" id="A0A2S3VQ35"/>
<comment type="caution">
    <text evidence="4">The sequence shown here is derived from an EMBL/GenBank/DDBJ whole genome shotgun (WGS) entry which is preliminary data.</text>
</comment>
<dbReference type="InterPro" id="IPR028244">
    <property type="entry name" value="T6SS_Rhs_Vgr_dom"/>
</dbReference>
<dbReference type="InterPro" id="IPR018769">
    <property type="entry name" value="VgrG2_DUF2345"/>
</dbReference>
<evidence type="ECO:0000313" key="5">
    <source>
        <dbReference type="Proteomes" id="UP000237440"/>
    </source>
</evidence>
<gene>
    <name evidence="4" type="ORF">B0D71_13720</name>
</gene>
<dbReference type="Pfam" id="PF13296">
    <property type="entry name" value="T6SS_Vgr"/>
    <property type="match status" value="1"/>
</dbReference>
<dbReference type="Proteomes" id="UP000237440">
    <property type="component" value="Unassembled WGS sequence"/>
</dbReference>
<dbReference type="Pfam" id="PF04717">
    <property type="entry name" value="Phage_base_V"/>
    <property type="match status" value="1"/>
</dbReference>
<dbReference type="InterPro" id="IPR006531">
    <property type="entry name" value="Gp5/Vgr_OB"/>
</dbReference>
<dbReference type="Gene3D" id="2.40.50.230">
    <property type="entry name" value="Gp5 N-terminal domain"/>
    <property type="match status" value="1"/>
</dbReference>
<evidence type="ECO:0000259" key="1">
    <source>
        <dbReference type="Pfam" id="PF04717"/>
    </source>
</evidence>
<dbReference type="Pfam" id="PF10106">
    <property type="entry name" value="DUF2345"/>
    <property type="match status" value="1"/>
</dbReference>
<feature type="domain" description="Gp5/Type VI secretion system Vgr protein OB-fold" evidence="1">
    <location>
        <begin position="3"/>
        <end position="42"/>
    </location>
</feature>
<reference evidence="5" key="1">
    <citation type="submission" date="2017-02" db="EMBL/GenBank/DDBJ databases">
        <authorList>
            <person name="Furmanczyk E.M."/>
        </authorList>
    </citation>
    <scope>NUCLEOTIDE SEQUENCE [LARGE SCALE GENOMIC DNA]</scope>
    <source>
        <strain evidence="5">AP3_22</strain>
    </source>
</reference>
<accession>A0A2S3VQ35</accession>
<feature type="domain" description="DUF2345" evidence="2">
    <location>
        <begin position="180"/>
        <end position="327"/>
    </location>
</feature>
<feature type="domain" description="Putative type VI secretion system Rhs element associated Vgr" evidence="3">
    <location>
        <begin position="62"/>
        <end position="162"/>
    </location>
</feature>
<protein>
    <submittedName>
        <fullName evidence="4">VgrG protein</fullName>
    </submittedName>
</protein>
<evidence type="ECO:0000259" key="2">
    <source>
        <dbReference type="Pfam" id="PF10106"/>
    </source>
</evidence>
<sequence length="364" mass="39352">MRQARAYAGDTYGLHLPLIAGTEVAIAFEQGDPDRPYIAHALHDDQHPDLVTQRNDHRNVLRTPANNKLRLDDTRGQEHIKLSTEYGGKSQLNLGHLVDGQRKKRGEGFELRTDDWGSLRAGKGLFISADEQVKATDDVLAMAPATSQIEGARQQMADWQEIAQSHHNRPPAIDGLHQLQADAKDLSAPAILLSAPKGIGAVTPAGLLLNSGDAMYLQSQDEINLAADQRLSAHARKSISLLSQEEGMRLVSGKGPLEIESHGDLLNLIAQQDITMQSVQGHLLLTAAKGITLASGDNFFRIDPSDGITQESSTKLTSRGQHIWEGPGGQSFPLMVLPKSVCEECLKIAQAEAAGAVMRTVSGR</sequence>
<organism evidence="4 5">
    <name type="scientific">Pseudomonas laurylsulfativorans</name>
    <dbReference type="NCBI Taxonomy" id="1943631"/>
    <lineage>
        <taxon>Bacteria</taxon>
        <taxon>Pseudomonadati</taxon>
        <taxon>Pseudomonadota</taxon>
        <taxon>Gammaproteobacteria</taxon>
        <taxon>Pseudomonadales</taxon>
        <taxon>Pseudomonadaceae</taxon>
        <taxon>Pseudomonas</taxon>
    </lineage>
</organism>
<dbReference type="EMBL" id="MUJK01000004">
    <property type="protein sequence ID" value="POF41779.1"/>
    <property type="molecule type" value="Genomic_DNA"/>
</dbReference>
<name>A0A2S3VQ35_9PSED</name>
<keyword evidence="5" id="KW-1185">Reference proteome</keyword>